<reference evidence="1" key="2">
    <citation type="journal article" date="2015" name="Data Brief">
        <title>Shoot transcriptome of the giant reed, Arundo donax.</title>
        <authorList>
            <person name="Barrero R.A."/>
            <person name="Guerrero F.D."/>
            <person name="Moolhuijzen P."/>
            <person name="Goolsby J.A."/>
            <person name="Tidwell J."/>
            <person name="Bellgard S.E."/>
            <person name="Bellgard M.I."/>
        </authorList>
    </citation>
    <scope>NUCLEOTIDE SEQUENCE</scope>
    <source>
        <tissue evidence="1">Shoot tissue taken approximately 20 cm above the soil surface</tissue>
    </source>
</reference>
<dbReference type="EMBL" id="GBRH01197953">
    <property type="protein sequence ID" value="JAD99942.1"/>
    <property type="molecule type" value="Transcribed_RNA"/>
</dbReference>
<evidence type="ECO:0000313" key="1">
    <source>
        <dbReference type="EMBL" id="JAD99942.1"/>
    </source>
</evidence>
<reference evidence="1" key="1">
    <citation type="submission" date="2014-09" db="EMBL/GenBank/DDBJ databases">
        <authorList>
            <person name="Magalhaes I.L.F."/>
            <person name="Oliveira U."/>
            <person name="Santos F.R."/>
            <person name="Vidigal T.H.D.A."/>
            <person name="Brescovit A.D."/>
            <person name="Santos A.J."/>
        </authorList>
    </citation>
    <scope>NUCLEOTIDE SEQUENCE</scope>
    <source>
        <tissue evidence="1">Shoot tissue taken approximately 20 cm above the soil surface</tissue>
    </source>
</reference>
<proteinExistence type="predicted"/>
<accession>A0A0A9EV64</accession>
<protein>
    <submittedName>
        <fullName evidence="1">Uncharacterized protein</fullName>
    </submittedName>
</protein>
<sequence>MSCFSDSTCENNSSTKLQYTGVLYKAK</sequence>
<organism evidence="1">
    <name type="scientific">Arundo donax</name>
    <name type="common">Giant reed</name>
    <name type="synonym">Donax arundinaceus</name>
    <dbReference type="NCBI Taxonomy" id="35708"/>
    <lineage>
        <taxon>Eukaryota</taxon>
        <taxon>Viridiplantae</taxon>
        <taxon>Streptophyta</taxon>
        <taxon>Embryophyta</taxon>
        <taxon>Tracheophyta</taxon>
        <taxon>Spermatophyta</taxon>
        <taxon>Magnoliopsida</taxon>
        <taxon>Liliopsida</taxon>
        <taxon>Poales</taxon>
        <taxon>Poaceae</taxon>
        <taxon>PACMAD clade</taxon>
        <taxon>Arundinoideae</taxon>
        <taxon>Arundineae</taxon>
        <taxon>Arundo</taxon>
    </lineage>
</organism>
<dbReference type="AlphaFoldDB" id="A0A0A9EV64"/>
<name>A0A0A9EV64_ARUDO</name>